<dbReference type="AlphaFoldDB" id="A0AAV7PHM7"/>
<feature type="region of interest" description="Disordered" evidence="1">
    <location>
        <begin position="112"/>
        <end position="148"/>
    </location>
</feature>
<evidence type="ECO:0000313" key="2">
    <source>
        <dbReference type="EMBL" id="KAJ1127319.1"/>
    </source>
</evidence>
<accession>A0AAV7PHM7</accession>
<evidence type="ECO:0000313" key="3">
    <source>
        <dbReference type="Proteomes" id="UP001066276"/>
    </source>
</evidence>
<proteinExistence type="predicted"/>
<sequence length="206" mass="22193">MAAEAKVQQALRLLEEAGRLDLRRSEAAEAARPVRRAASGVAAAVLACSPPCCESAPKKEVSARLKGKAQALGGRERGRGRGKGVGKFRQLRQAPIKKLEVWLRRGRPRYEGQKGFSGRQGEELESSGDDSPIESTSAGSGRERRGAGSRLSEGLLEDLYLPVSSPEGALAGLGDSEAQWQDWDEEMQGWGCGFSSWEGGREQEII</sequence>
<evidence type="ECO:0000256" key="1">
    <source>
        <dbReference type="SAM" id="MobiDB-lite"/>
    </source>
</evidence>
<dbReference type="Proteomes" id="UP001066276">
    <property type="component" value="Chromosome 7"/>
</dbReference>
<feature type="compositionally biased region" description="Acidic residues" evidence="1">
    <location>
        <begin position="123"/>
        <end position="132"/>
    </location>
</feature>
<keyword evidence="3" id="KW-1185">Reference proteome</keyword>
<protein>
    <submittedName>
        <fullName evidence="2">Uncharacterized protein</fullName>
    </submittedName>
</protein>
<gene>
    <name evidence="2" type="ORF">NDU88_005722</name>
</gene>
<comment type="caution">
    <text evidence="2">The sequence shown here is derived from an EMBL/GenBank/DDBJ whole genome shotgun (WGS) entry which is preliminary data.</text>
</comment>
<dbReference type="EMBL" id="JANPWB010000011">
    <property type="protein sequence ID" value="KAJ1127319.1"/>
    <property type="molecule type" value="Genomic_DNA"/>
</dbReference>
<name>A0AAV7PHM7_PLEWA</name>
<feature type="region of interest" description="Disordered" evidence="1">
    <location>
        <begin position="56"/>
        <end position="88"/>
    </location>
</feature>
<reference evidence="2" key="1">
    <citation type="journal article" date="2022" name="bioRxiv">
        <title>Sequencing and chromosome-scale assembly of the giantPleurodeles waltlgenome.</title>
        <authorList>
            <person name="Brown T."/>
            <person name="Elewa A."/>
            <person name="Iarovenko S."/>
            <person name="Subramanian E."/>
            <person name="Araus A.J."/>
            <person name="Petzold A."/>
            <person name="Susuki M."/>
            <person name="Suzuki K.-i.T."/>
            <person name="Hayashi T."/>
            <person name="Toyoda A."/>
            <person name="Oliveira C."/>
            <person name="Osipova E."/>
            <person name="Leigh N.D."/>
            <person name="Simon A."/>
            <person name="Yun M.H."/>
        </authorList>
    </citation>
    <scope>NUCLEOTIDE SEQUENCE</scope>
    <source>
        <strain evidence="2">20211129_DDA</strain>
        <tissue evidence="2">Liver</tissue>
    </source>
</reference>
<organism evidence="2 3">
    <name type="scientific">Pleurodeles waltl</name>
    <name type="common">Iberian ribbed newt</name>
    <dbReference type="NCBI Taxonomy" id="8319"/>
    <lineage>
        <taxon>Eukaryota</taxon>
        <taxon>Metazoa</taxon>
        <taxon>Chordata</taxon>
        <taxon>Craniata</taxon>
        <taxon>Vertebrata</taxon>
        <taxon>Euteleostomi</taxon>
        <taxon>Amphibia</taxon>
        <taxon>Batrachia</taxon>
        <taxon>Caudata</taxon>
        <taxon>Salamandroidea</taxon>
        <taxon>Salamandridae</taxon>
        <taxon>Pleurodelinae</taxon>
        <taxon>Pleurodeles</taxon>
    </lineage>
</organism>